<evidence type="ECO:0000313" key="1">
    <source>
        <dbReference type="EMBL" id="KAK9234994.1"/>
    </source>
</evidence>
<dbReference type="Proteomes" id="UP001433508">
    <property type="component" value="Unassembled WGS sequence"/>
</dbReference>
<accession>A0ACC3STM4</accession>
<keyword evidence="2" id="KW-1185">Reference proteome</keyword>
<proteinExistence type="predicted"/>
<organism evidence="1 2">
    <name type="scientific">Lipomyces kononenkoae</name>
    <name type="common">Yeast</name>
    <dbReference type="NCBI Taxonomy" id="34357"/>
    <lineage>
        <taxon>Eukaryota</taxon>
        <taxon>Fungi</taxon>
        <taxon>Dikarya</taxon>
        <taxon>Ascomycota</taxon>
        <taxon>Saccharomycotina</taxon>
        <taxon>Lipomycetes</taxon>
        <taxon>Lipomycetales</taxon>
        <taxon>Lipomycetaceae</taxon>
        <taxon>Lipomyces</taxon>
    </lineage>
</organism>
<name>A0ACC3STM4_LIPKO</name>
<evidence type="ECO:0000313" key="2">
    <source>
        <dbReference type="Proteomes" id="UP001433508"/>
    </source>
</evidence>
<sequence>MTNAILTVTTITQSHGLNKFTLDDWLDAVDGGLRHFLHHRILSRVITTREIPANVVAESLPFAMLDREWARECWGQVKADFLRGARAEVPTLSRSQASYIGVWLAVPWILARLASKWYGLEPGSTDFFEMVSGFERGEVGRVPFKFEAQNSIADLMRAVKVHPGPLPSEFWSWFRCNREFCPWCV</sequence>
<dbReference type="EMBL" id="MU971437">
    <property type="protein sequence ID" value="KAK9234994.1"/>
    <property type="molecule type" value="Genomic_DNA"/>
</dbReference>
<reference evidence="2" key="1">
    <citation type="journal article" date="2024" name="Front. Bioeng. Biotechnol.">
        <title>Genome-scale model development and genomic sequencing of the oleaginous clade Lipomyces.</title>
        <authorList>
            <person name="Czajka J.J."/>
            <person name="Han Y."/>
            <person name="Kim J."/>
            <person name="Mondo S.J."/>
            <person name="Hofstad B.A."/>
            <person name="Robles A."/>
            <person name="Haridas S."/>
            <person name="Riley R."/>
            <person name="LaButti K."/>
            <person name="Pangilinan J."/>
            <person name="Andreopoulos W."/>
            <person name="Lipzen A."/>
            <person name="Yan J."/>
            <person name="Wang M."/>
            <person name="Ng V."/>
            <person name="Grigoriev I.V."/>
            <person name="Spatafora J.W."/>
            <person name="Magnuson J.K."/>
            <person name="Baker S.E."/>
            <person name="Pomraning K.R."/>
        </authorList>
    </citation>
    <scope>NUCLEOTIDE SEQUENCE [LARGE SCALE GENOMIC DNA]</scope>
    <source>
        <strain evidence="2">CBS 7786</strain>
    </source>
</reference>
<protein>
    <submittedName>
        <fullName evidence="1">Uncharacterized protein</fullName>
    </submittedName>
</protein>
<comment type="caution">
    <text evidence="1">The sequence shown here is derived from an EMBL/GenBank/DDBJ whole genome shotgun (WGS) entry which is preliminary data.</text>
</comment>
<gene>
    <name evidence="1" type="ORF">V1525DRAFT_435085</name>
</gene>